<protein>
    <submittedName>
        <fullName evidence="4">MBL fold metallo-hydrolase</fullName>
    </submittedName>
</protein>
<evidence type="ECO:0000313" key="4">
    <source>
        <dbReference type="EMBL" id="MBF9130501.1"/>
    </source>
</evidence>
<feature type="chain" id="PRO_5047171008" evidence="2">
    <location>
        <begin position="35"/>
        <end position="337"/>
    </location>
</feature>
<feature type="compositionally biased region" description="Low complexity" evidence="1">
    <location>
        <begin position="36"/>
        <end position="52"/>
    </location>
</feature>
<dbReference type="PANTHER" id="PTHR43546:SF3">
    <property type="entry name" value="UPF0173 METAL-DEPENDENT HYDROLASE MJ1163"/>
    <property type="match status" value="1"/>
</dbReference>
<feature type="signal peptide" evidence="2">
    <location>
        <begin position="1"/>
        <end position="34"/>
    </location>
</feature>
<dbReference type="InterPro" id="IPR001279">
    <property type="entry name" value="Metallo-B-lactamas"/>
</dbReference>
<evidence type="ECO:0000259" key="3">
    <source>
        <dbReference type="SMART" id="SM00849"/>
    </source>
</evidence>
<dbReference type="SMART" id="SM00849">
    <property type="entry name" value="Lactamase_B"/>
    <property type="match status" value="1"/>
</dbReference>
<organism evidence="4 5">
    <name type="scientific">Plantactinospora alkalitolerans</name>
    <dbReference type="NCBI Taxonomy" id="2789879"/>
    <lineage>
        <taxon>Bacteria</taxon>
        <taxon>Bacillati</taxon>
        <taxon>Actinomycetota</taxon>
        <taxon>Actinomycetes</taxon>
        <taxon>Micromonosporales</taxon>
        <taxon>Micromonosporaceae</taxon>
        <taxon>Plantactinospora</taxon>
    </lineage>
</organism>
<dbReference type="Pfam" id="PF12706">
    <property type="entry name" value="Lactamase_B_2"/>
    <property type="match status" value="1"/>
</dbReference>
<dbReference type="PANTHER" id="PTHR43546">
    <property type="entry name" value="UPF0173 METAL-DEPENDENT HYDROLASE MJ1163-RELATED"/>
    <property type="match status" value="1"/>
</dbReference>
<feature type="domain" description="Metallo-beta-lactamase" evidence="3">
    <location>
        <begin position="70"/>
        <end position="288"/>
    </location>
</feature>
<accession>A0ABS0GWP8</accession>
<proteinExistence type="predicted"/>
<reference evidence="4 5" key="1">
    <citation type="submission" date="2020-11" db="EMBL/GenBank/DDBJ databases">
        <title>A novel isolate from a Black sea contaminated sediment with potential to produce alkanes: Plantactinospora alkalitolerans sp. nov.</title>
        <authorList>
            <person name="Carro L."/>
            <person name="Veyisoglu A."/>
            <person name="Guven K."/>
            <person name="Schumann P."/>
            <person name="Klenk H.-P."/>
            <person name="Sahin N."/>
        </authorList>
    </citation>
    <scope>NUCLEOTIDE SEQUENCE [LARGE SCALE GENOMIC DNA]</scope>
    <source>
        <strain evidence="4 5">S1510</strain>
    </source>
</reference>
<evidence type="ECO:0000256" key="2">
    <source>
        <dbReference type="SAM" id="SignalP"/>
    </source>
</evidence>
<feature type="region of interest" description="Disordered" evidence="1">
    <location>
        <begin position="36"/>
        <end position="58"/>
    </location>
</feature>
<dbReference type="Proteomes" id="UP000638560">
    <property type="component" value="Unassembled WGS sequence"/>
</dbReference>
<gene>
    <name evidence="4" type="ORF">I0C86_16255</name>
</gene>
<dbReference type="InterPro" id="IPR036866">
    <property type="entry name" value="RibonucZ/Hydroxyglut_hydro"/>
</dbReference>
<sequence>MPESRIDRRDLLRTAAVGAAALTSVAGLSTSASASVSASGSASGSLAANRSRTGGGSRGGNAVATFRWFGTSGWRIDIGARTVLVDPYLSRFDTGLFKGAFNQATKLTVDVDTVAEHAGRPETVLVTHTHWDHFNDVPRIAATSGARVFGTMTAYQLGLAYGTPPAQLSPVKGGEFLDFGDYSVEVVASLHSRNASYSMAFPGVRLSPPRKPHTIADLPEGDTLAYQLTVKDGPAVFFMGGSDFVERNVAGLAPDVAMIAMASSDATHEYVPRLLDALGQPEIVVPVHWDNFETPLRNPPQVAPADRLRLDAMVEAVRRAAPKSRIVVPEYLTSYTF</sequence>
<dbReference type="RefSeq" id="WP_196202071.1">
    <property type="nucleotide sequence ID" value="NZ_JADPUN010000160.1"/>
</dbReference>
<dbReference type="InterPro" id="IPR050114">
    <property type="entry name" value="UPF0173_UPF0282_UlaG_hydrolase"/>
</dbReference>
<dbReference type="EMBL" id="JADPUN010000160">
    <property type="protein sequence ID" value="MBF9130501.1"/>
    <property type="molecule type" value="Genomic_DNA"/>
</dbReference>
<dbReference type="InterPro" id="IPR006311">
    <property type="entry name" value="TAT_signal"/>
</dbReference>
<comment type="caution">
    <text evidence="4">The sequence shown here is derived from an EMBL/GenBank/DDBJ whole genome shotgun (WGS) entry which is preliminary data.</text>
</comment>
<keyword evidence="2" id="KW-0732">Signal</keyword>
<evidence type="ECO:0000256" key="1">
    <source>
        <dbReference type="SAM" id="MobiDB-lite"/>
    </source>
</evidence>
<dbReference type="PROSITE" id="PS51318">
    <property type="entry name" value="TAT"/>
    <property type="match status" value="1"/>
</dbReference>
<keyword evidence="5" id="KW-1185">Reference proteome</keyword>
<evidence type="ECO:0000313" key="5">
    <source>
        <dbReference type="Proteomes" id="UP000638560"/>
    </source>
</evidence>
<dbReference type="Gene3D" id="3.60.15.10">
    <property type="entry name" value="Ribonuclease Z/Hydroxyacylglutathione hydrolase-like"/>
    <property type="match status" value="1"/>
</dbReference>
<dbReference type="SUPFAM" id="SSF56281">
    <property type="entry name" value="Metallo-hydrolase/oxidoreductase"/>
    <property type="match status" value="1"/>
</dbReference>
<name>A0ABS0GWP8_9ACTN</name>